<dbReference type="RefSeq" id="WP_161154010.1">
    <property type="nucleotide sequence ID" value="NZ_WEKT01000006.1"/>
</dbReference>
<keyword evidence="1" id="KW-0812">Transmembrane</keyword>
<reference evidence="3 4" key="1">
    <citation type="submission" date="2019-10" db="EMBL/GenBank/DDBJ databases">
        <title>Vibrio sp. nov. isolated from a shrimp pond.</title>
        <authorList>
            <person name="Gomez-Gil B."/>
            <person name="Enciso-Ibarra J."/>
            <person name="Enciso-Ibarra K."/>
            <person name="Bolan-Mejia C."/>
        </authorList>
    </citation>
    <scope>NUCLEOTIDE SEQUENCE [LARGE SCALE GENOMIC DNA]</scope>
    <source>
        <strain evidence="3 4">CAIM 722</strain>
    </source>
</reference>
<feature type="domain" description="DUF2061" evidence="2">
    <location>
        <begin position="1"/>
        <end position="52"/>
    </location>
</feature>
<dbReference type="InterPro" id="IPR018638">
    <property type="entry name" value="DUF2061_membrane"/>
</dbReference>
<dbReference type="Proteomes" id="UP000462621">
    <property type="component" value="Unassembled WGS sequence"/>
</dbReference>
<feature type="transmembrane region" description="Helical" evidence="1">
    <location>
        <begin position="92"/>
        <end position="110"/>
    </location>
</feature>
<evidence type="ECO:0000313" key="4">
    <source>
        <dbReference type="Proteomes" id="UP000462621"/>
    </source>
</evidence>
<accession>A0A7X4LIS2</accession>
<evidence type="ECO:0000313" key="3">
    <source>
        <dbReference type="EMBL" id="MZI92713.1"/>
    </source>
</evidence>
<feature type="domain" description="DUF2061" evidence="2">
    <location>
        <begin position="66"/>
        <end position="116"/>
    </location>
</feature>
<comment type="caution">
    <text evidence="3">The sequence shown here is derived from an EMBL/GenBank/DDBJ whole genome shotgun (WGS) entry which is preliminary data.</text>
</comment>
<proteinExistence type="predicted"/>
<keyword evidence="1" id="KW-0472">Membrane</keyword>
<keyword evidence="4" id="KW-1185">Reference proteome</keyword>
<protein>
    <submittedName>
        <fullName evidence="3">DUF2061 domain-containing protein</fullName>
    </submittedName>
</protein>
<evidence type="ECO:0000256" key="1">
    <source>
        <dbReference type="SAM" id="Phobius"/>
    </source>
</evidence>
<name>A0A7X4LIS2_9VIBR</name>
<keyword evidence="1" id="KW-1133">Transmembrane helix</keyword>
<evidence type="ECO:0000259" key="2">
    <source>
        <dbReference type="Pfam" id="PF09834"/>
    </source>
</evidence>
<dbReference type="Pfam" id="PF09834">
    <property type="entry name" value="DUF2061"/>
    <property type="match status" value="2"/>
</dbReference>
<dbReference type="AlphaFoldDB" id="A0A7X4LIS2"/>
<dbReference type="EMBL" id="WEKT01000006">
    <property type="protein sequence ID" value="MZI92713.1"/>
    <property type="molecule type" value="Genomic_DNA"/>
</dbReference>
<organism evidence="3 4">
    <name type="scientific">Vibrio eleionomae</name>
    <dbReference type="NCBI Taxonomy" id="2653505"/>
    <lineage>
        <taxon>Bacteria</taxon>
        <taxon>Pseudomonadati</taxon>
        <taxon>Pseudomonadota</taxon>
        <taxon>Gammaproteobacteria</taxon>
        <taxon>Vibrionales</taxon>
        <taxon>Vibrionaceae</taxon>
        <taxon>Vibrio</taxon>
    </lineage>
</organism>
<gene>
    <name evidence="3" type="ORF">F9817_05845</name>
</gene>
<sequence>MKKTLSFATIHFTVAFTVAYILTGDIILGSLIAMLEPLINTGAFYLHDQAWQKFPSLKKWHNQTSIKTISFAVVHFSVAFSVSYLLSGSWLVGGIMATIEPSINTVIFYLHEKLWQRQTQWRCPIHGM</sequence>